<comment type="function">
    <text evidence="1 10">Involved in lipopolysaccharide (LPS) biosynthesis. Catalyzes the transfer of 3-deoxy-D-manno-octulosonate (Kdo) residue(s) from CMP-Kdo to lipid IV(A), the tetraacyldisaccharide-1,4'-bisphosphate precursor of lipid A.</text>
</comment>
<feature type="site" description="Transition state stabilizer" evidence="9">
    <location>
        <position position="211"/>
    </location>
</feature>
<dbReference type="EC" id="2.4.99.12" evidence="3 10"/>
<dbReference type="GO" id="GO:0043842">
    <property type="term" value="F:Kdo transferase activity"/>
    <property type="evidence" value="ECO:0007669"/>
    <property type="project" value="UniProtKB-EC"/>
</dbReference>
<keyword evidence="10" id="KW-0472">Membrane</keyword>
<gene>
    <name evidence="12" type="ORF">GCM10009069_14890</name>
</gene>
<proteinExistence type="inferred from homology"/>
<keyword evidence="10" id="KW-1003">Cell membrane</keyword>
<dbReference type="Gene3D" id="3.40.50.11720">
    <property type="entry name" value="3-Deoxy-D-manno-octulosonic-acid transferase, N-terminal domain"/>
    <property type="match status" value="1"/>
</dbReference>
<dbReference type="SUPFAM" id="SSF53756">
    <property type="entry name" value="UDP-Glycosyltransferase/glycogen phosphorylase"/>
    <property type="match status" value="1"/>
</dbReference>
<evidence type="ECO:0000256" key="10">
    <source>
        <dbReference type="RuleBase" id="RU365103"/>
    </source>
</evidence>
<dbReference type="Gene3D" id="3.40.50.2000">
    <property type="entry name" value="Glycogen Phosphorylase B"/>
    <property type="match status" value="1"/>
</dbReference>
<dbReference type="RefSeq" id="WP_189497023.1">
    <property type="nucleotide sequence ID" value="NZ_BMZH01000005.1"/>
</dbReference>
<dbReference type="GO" id="GO:0005886">
    <property type="term" value="C:plasma membrane"/>
    <property type="evidence" value="ECO:0007669"/>
    <property type="project" value="UniProtKB-SubCell"/>
</dbReference>
<dbReference type="Proteomes" id="UP000634004">
    <property type="component" value="Unassembled WGS sequence"/>
</dbReference>
<comment type="pathway">
    <text evidence="2 10">Bacterial outer membrane biogenesis; LPS core biosynthesis.</text>
</comment>
<evidence type="ECO:0000313" key="12">
    <source>
        <dbReference type="EMBL" id="GHA92869.1"/>
    </source>
</evidence>
<comment type="subcellular location">
    <subcellularLocation>
        <location evidence="10">Cell membrane</location>
    </subcellularLocation>
</comment>
<reference evidence="12" key="1">
    <citation type="journal article" date="2014" name="Int. J. Syst. Evol. Microbiol.">
        <title>Complete genome sequence of Corynebacterium casei LMG S-19264T (=DSM 44701T), isolated from a smear-ripened cheese.</title>
        <authorList>
            <consortium name="US DOE Joint Genome Institute (JGI-PGF)"/>
            <person name="Walter F."/>
            <person name="Albersmeier A."/>
            <person name="Kalinowski J."/>
            <person name="Ruckert C."/>
        </authorList>
    </citation>
    <scope>NUCLEOTIDE SEQUENCE</scope>
    <source>
        <strain evidence="12">KCTC 32513</strain>
    </source>
</reference>
<comment type="catalytic activity">
    <reaction evidence="7 10">
        <text>lipid IVA (E. coli) + CMP-3-deoxy-beta-D-manno-octulosonate = alpha-Kdo-(2-&gt;6)-lipid IVA (E. coli) + CMP + H(+)</text>
        <dbReference type="Rhea" id="RHEA:28066"/>
        <dbReference type="ChEBI" id="CHEBI:15378"/>
        <dbReference type="ChEBI" id="CHEBI:58603"/>
        <dbReference type="ChEBI" id="CHEBI:60364"/>
        <dbReference type="ChEBI" id="CHEBI:60377"/>
        <dbReference type="ChEBI" id="CHEBI:85987"/>
        <dbReference type="EC" id="2.4.99.12"/>
    </reaction>
</comment>
<evidence type="ECO:0000256" key="4">
    <source>
        <dbReference type="ARBA" id="ARBA00019077"/>
    </source>
</evidence>
<dbReference type="UniPathway" id="UPA00958"/>
<evidence type="ECO:0000259" key="11">
    <source>
        <dbReference type="Pfam" id="PF04413"/>
    </source>
</evidence>
<protein>
    <recommendedName>
        <fullName evidence="4 10">3-deoxy-D-manno-octulosonic acid transferase</fullName>
        <shortName evidence="10">Kdo transferase</shortName>
        <ecNumber evidence="3 10">2.4.99.12</ecNumber>
    </recommendedName>
    <alternativeName>
        <fullName evidence="6 10">Lipid IV(A) 3-deoxy-D-manno-octulosonic acid transferase</fullName>
    </alternativeName>
</protein>
<keyword evidence="10" id="KW-0448">Lipopolysaccharide biosynthesis</keyword>
<dbReference type="InterPro" id="IPR038107">
    <property type="entry name" value="Glycos_transf_N_sf"/>
</dbReference>
<evidence type="ECO:0000256" key="8">
    <source>
        <dbReference type="PIRSR" id="PIRSR639901-1"/>
    </source>
</evidence>
<comment type="caution">
    <text evidence="12">The sequence shown here is derived from an EMBL/GenBank/DDBJ whole genome shotgun (WGS) entry which is preliminary data.</text>
</comment>
<name>A0A8J3CPT2_9PROT</name>
<organism evidence="12 13">
    <name type="scientific">Algimonas arctica</name>
    <dbReference type="NCBI Taxonomy" id="1479486"/>
    <lineage>
        <taxon>Bacteria</taxon>
        <taxon>Pseudomonadati</taxon>
        <taxon>Pseudomonadota</taxon>
        <taxon>Alphaproteobacteria</taxon>
        <taxon>Maricaulales</taxon>
        <taxon>Robiginitomaculaceae</taxon>
        <taxon>Algimonas</taxon>
    </lineage>
</organism>
<sequence length="410" mass="45063">MINPLKTPLAYRVVTSLVAPFLPLLIRMRLKAGKEDPARQRERYGVTDIKRPLGTVIWMHGASVGETQMLRPIIARLLQTPGRTVLVTSGTKTSADLMAEQLPEGAIHQYLPLDTPRATARFIGHWRPDLAVFAESEIWPNLIWTAQRAGVPLALINARMSEKSLAGWAKRLPMARSVFGAFDTILTADRQTADGIATFAMNSLPNIGNLKLDAPALDYDQAQFDALRAEIGNRKIWLAASTHEAEEEVFHRLHSTLREEAYMIWVPRHPERGQAIADRLGTTARSHGGKPRGQAYVMDTMGEMGLALALADICVLGGSFHPSLMGHNPLEAARAGVPVITGPYHASFVDLFRKMNDFDAIMIADPREAVTLIRDGLNGRLDDIAANAQGFASQSSGTLDRTIQELEQLL</sequence>
<feature type="site" description="Transition state stabilizer" evidence="9">
    <location>
        <position position="135"/>
    </location>
</feature>
<dbReference type="PANTHER" id="PTHR42755">
    <property type="entry name" value="3-DEOXY-MANNO-OCTULOSONATE CYTIDYLYLTRANSFERASE"/>
    <property type="match status" value="1"/>
</dbReference>
<keyword evidence="5 10" id="KW-0808">Transferase</keyword>
<dbReference type="GO" id="GO:0009244">
    <property type="term" value="P:lipopolysaccharide core region biosynthetic process"/>
    <property type="evidence" value="ECO:0007669"/>
    <property type="project" value="UniProtKB-UniRule"/>
</dbReference>
<evidence type="ECO:0000313" key="13">
    <source>
        <dbReference type="Proteomes" id="UP000634004"/>
    </source>
</evidence>
<dbReference type="GO" id="GO:0009245">
    <property type="term" value="P:lipid A biosynthetic process"/>
    <property type="evidence" value="ECO:0007669"/>
    <property type="project" value="TreeGrafter"/>
</dbReference>
<feature type="domain" description="3-deoxy-D-manno-octulosonic-acid transferase N-terminal" evidence="11">
    <location>
        <begin position="39"/>
        <end position="213"/>
    </location>
</feature>
<keyword evidence="13" id="KW-1185">Reference proteome</keyword>
<evidence type="ECO:0000256" key="1">
    <source>
        <dbReference type="ARBA" id="ARBA00003394"/>
    </source>
</evidence>
<reference evidence="12" key="2">
    <citation type="submission" date="2020-09" db="EMBL/GenBank/DDBJ databases">
        <authorList>
            <person name="Sun Q."/>
            <person name="Kim S."/>
        </authorList>
    </citation>
    <scope>NUCLEOTIDE SEQUENCE</scope>
    <source>
        <strain evidence="12">KCTC 32513</strain>
    </source>
</reference>
<evidence type="ECO:0000256" key="3">
    <source>
        <dbReference type="ARBA" id="ARBA00012621"/>
    </source>
</evidence>
<dbReference type="AlphaFoldDB" id="A0A8J3CPT2"/>
<dbReference type="EMBL" id="BMZH01000005">
    <property type="protein sequence ID" value="GHA92869.1"/>
    <property type="molecule type" value="Genomic_DNA"/>
</dbReference>
<evidence type="ECO:0000256" key="7">
    <source>
        <dbReference type="ARBA" id="ARBA00049183"/>
    </source>
</evidence>
<evidence type="ECO:0000256" key="5">
    <source>
        <dbReference type="ARBA" id="ARBA00022679"/>
    </source>
</evidence>
<feature type="active site" description="Proton acceptor" evidence="8">
    <location>
        <position position="66"/>
    </location>
</feature>
<dbReference type="InterPro" id="IPR039901">
    <property type="entry name" value="Kdotransferase"/>
</dbReference>
<accession>A0A8J3CPT2</accession>
<dbReference type="PANTHER" id="PTHR42755:SF1">
    <property type="entry name" value="3-DEOXY-D-MANNO-OCTULOSONIC ACID TRANSFERASE, MITOCHONDRIAL-RELATED"/>
    <property type="match status" value="1"/>
</dbReference>
<dbReference type="InterPro" id="IPR007507">
    <property type="entry name" value="Glycos_transf_N"/>
</dbReference>
<evidence type="ECO:0000256" key="9">
    <source>
        <dbReference type="PIRSR" id="PIRSR639901-2"/>
    </source>
</evidence>
<evidence type="ECO:0000256" key="6">
    <source>
        <dbReference type="ARBA" id="ARBA00031445"/>
    </source>
</evidence>
<dbReference type="Pfam" id="PF04413">
    <property type="entry name" value="Glycos_transf_N"/>
    <property type="match status" value="1"/>
</dbReference>
<comment type="similarity">
    <text evidence="10">Belongs to the glycosyltransferase group 1 family.</text>
</comment>
<evidence type="ECO:0000256" key="2">
    <source>
        <dbReference type="ARBA" id="ARBA00004713"/>
    </source>
</evidence>